<dbReference type="GO" id="GO:0004803">
    <property type="term" value="F:transposase activity"/>
    <property type="evidence" value="ECO:0007669"/>
    <property type="project" value="InterPro"/>
</dbReference>
<gene>
    <name evidence="3" type="ORF">ABB34_04405</name>
</gene>
<dbReference type="InterPro" id="IPR002525">
    <property type="entry name" value="Transp_IS110-like_N"/>
</dbReference>
<feature type="domain" description="Transposase IS110-like N-terminal" evidence="1">
    <location>
        <begin position="5"/>
        <end position="144"/>
    </location>
</feature>
<evidence type="ECO:0000259" key="2">
    <source>
        <dbReference type="Pfam" id="PF02371"/>
    </source>
</evidence>
<dbReference type="InterPro" id="IPR047650">
    <property type="entry name" value="Transpos_IS110"/>
</dbReference>
<protein>
    <submittedName>
        <fullName evidence="3">Uncharacterized protein</fullName>
    </submittedName>
</protein>
<dbReference type="RefSeq" id="WP_083490059.1">
    <property type="nucleotide sequence ID" value="NZ_LDJP01000021.1"/>
</dbReference>
<dbReference type="EMBL" id="LDJP01000021">
    <property type="protein sequence ID" value="KRG87577.1"/>
    <property type="molecule type" value="Genomic_DNA"/>
</dbReference>
<dbReference type="PANTHER" id="PTHR33055">
    <property type="entry name" value="TRANSPOSASE FOR INSERTION SEQUENCE ELEMENT IS1111A"/>
    <property type="match status" value="1"/>
</dbReference>
<comment type="caution">
    <text evidence="3">The sequence shown here is derived from an EMBL/GenBank/DDBJ whole genome shotgun (WGS) entry which is preliminary data.</text>
</comment>
<dbReference type="Proteomes" id="UP000050940">
    <property type="component" value="Unassembled WGS sequence"/>
</dbReference>
<accession>A0A0R0DZG9</accession>
<dbReference type="Pfam" id="PF01548">
    <property type="entry name" value="DEDD_Tnp_IS110"/>
    <property type="match status" value="1"/>
</dbReference>
<reference evidence="3 4" key="1">
    <citation type="submission" date="2015-05" db="EMBL/GenBank/DDBJ databases">
        <title>Genome sequencing and analysis of members of genus Stenotrophomonas.</title>
        <authorList>
            <person name="Patil P.P."/>
            <person name="Midha S."/>
            <person name="Patil P.B."/>
        </authorList>
    </citation>
    <scope>NUCLEOTIDE SEQUENCE [LARGE SCALE GENOMIC DNA]</scope>
    <source>
        <strain evidence="3 4">JCM 16244</strain>
    </source>
</reference>
<dbReference type="PANTHER" id="PTHR33055:SF13">
    <property type="entry name" value="TRANSPOSASE"/>
    <property type="match status" value="1"/>
</dbReference>
<keyword evidence="4" id="KW-1185">Reference proteome</keyword>
<dbReference type="Pfam" id="PF02371">
    <property type="entry name" value="Transposase_20"/>
    <property type="match status" value="1"/>
</dbReference>
<dbReference type="GO" id="GO:0006313">
    <property type="term" value="P:DNA transposition"/>
    <property type="evidence" value="ECO:0007669"/>
    <property type="project" value="InterPro"/>
</dbReference>
<evidence type="ECO:0000313" key="4">
    <source>
        <dbReference type="Proteomes" id="UP000050940"/>
    </source>
</evidence>
<sequence length="307" mass="33599">MNTCVGIDVSKDELVVHVLPTEAARTFPNTADGRADLLGWLLPQPHPRVVFEASGGYERDLLDTLHHAGLNAVRLPPRRPRALAQALGLKAKTDAIDARVLAVAAQLLPAAPTVPLTAATQTLREWLHVRTALVNERDSLRRRRIHLRQASVRAWVDAHIADLQGRIAEVNTQLEQALAACDLSLPAAPGLGPILRATLAARLPELGTLDRRRIAALVGLAPYNRDSGRWKGQRCISGGRPDVRRVLYMATWAAIRARSPLASTYQRLVNAGKPKKLAVTACMRKYLTMLNAMQRDNLPWNPKGSSA</sequence>
<dbReference type="GO" id="GO:0003677">
    <property type="term" value="F:DNA binding"/>
    <property type="evidence" value="ECO:0007669"/>
    <property type="project" value="InterPro"/>
</dbReference>
<feature type="domain" description="Transposase IS116/IS110/IS902 C-terminal" evidence="2">
    <location>
        <begin position="188"/>
        <end position="265"/>
    </location>
</feature>
<evidence type="ECO:0000313" key="3">
    <source>
        <dbReference type="EMBL" id="KRG87577.1"/>
    </source>
</evidence>
<name>A0A0R0DZG9_9GAMM</name>
<dbReference type="PATRIC" id="fig|659018.3.peg.783"/>
<evidence type="ECO:0000259" key="1">
    <source>
        <dbReference type="Pfam" id="PF01548"/>
    </source>
</evidence>
<proteinExistence type="predicted"/>
<organism evidence="3 4">
    <name type="scientific">Stenotrophomonas daejeonensis</name>
    <dbReference type="NCBI Taxonomy" id="659018"/>
    <lineage>
        <taxon>Bacteria</taxon>
        <taxon>Pseudomonadati</taxon>
        <taxon>Pseudomonadota</taxon>
        <taxon>Gammaproteobacteria</taxon>
        <taxon>Lysobacterales</taxon>
        <taxon>Lysobacteraceae</taxon>
        <taxon>Stenotrophomonas</taxon>
    </lineage>
</organism>
<dbReference type="InterPro" id="IPR003346">
    <property type="entry name" value="Transposase_20"/>
</dbReference>
<dbReference type="AlphaFoldDB" id="A0A0R0DZG9"/>